<evidence type="ECO:0000313" key="2">
    <source>
        <dbReference type="EMBL" id="GIX72690.1"/>
    </source>
</evidence>
<sequence length="81" mass="8990">MVTESEETKSPSSGKSCSREEPLKTEKDVAGKNDADSQERLHSALMWTPEQNRSGKSFFLLLPATMTRFAKKPHPVDLTPA</sequence>
<reference evidence="2 3" key="1">
    <citation type="submission" date="2021-06" db="EMBL/GenBank/DDBJ databases">
        <title>Caerostris extrusa draft genome.</title>
        <authorList>
            <person name="Kono N."/>
            <person name="Arakawa K."/>
        </authorList>
    </citation>
    <scope>NUCLEOTIDE SEQUENCE [LARGE SCALE GENOMIC DNA]</scope>
</reference>
<dbReference type="EMBL" id="BPLR01002339">
    <property type="protein sequence ID" value="GIX72690.1"/>
    <property type="molecule type" value="Genomic_DNA"/>
</dbReference>
<gene>
    <name evidence="2" type="ORF">CEXT_388921</name>
</gene>
<dbReference type="Proteomes" id="UP001054945">
    <property type="component" value="Unassembled WGS sequence"/>
</dbReference>
<name>A0AAV4MLE6_CAEEX</name>
<feature type="compositionally biased region" description="Basic and acidic residues" evidence="1">
    <location>
        <begin position="17"/>
        <end position="38"/>
    </location>
</feature>
<evidence type="ECO:0000313" key="3">
    <source>
        <dbReference type="Proteomes" id="UP001054945"/>
    </source>
</evidence>
<keyword evidence="3" id="KW-1185">Reference proteome</keyword>
<proteinExistence type="predicted"/>
<evidence type="ECO:0000256" key="1">
    <source>
        <dbReference type="SAM" id="MobiDB-lite"/>
    </source>
</evidence>
<comment type="caution">
    <text evidence="2">The sequence shown here is derived from an EMBL/GenBank/DDBJ whole genome shotgun (WGS) entry which is preliminary data.</text>
</comment>
<feature type="region of interest" description="Disordered" evidence="1">
    <location>
        <begin position="1"/>
        <end position="38"/>
    </location>
</feature>
<accession>A0AAV4MLE6</accession>
<organism evidence="2 3">
    <name type="scientific">Caerostris extrusa</name>
    <name type="common">Bark spider</name>
    <name type="synonym">Caerostris bankana</name>
    <dbReference type="NCBI Taxonomy" id="172846"/>
    <lineage>
        <taxon>Eukaryota</taxon>
        <taxon>Metazoa</taxon>
        <taxon>Ecdysozoa</taxon>
        <taxon>Arthropoda</taxon>
        <taxon>Chelicerata</taxon>
        <taxon>Arachnida</taxon>
        <taxon>Araneae</taxon>
        <taxon>Araneomorphae</taxon>
        <taxon>Entelegynae</taxon>
        <taxon>Araneoidea</taxon>
        <taxon>Araneidae</taxon>
        <taxon>Caerostris</taxon>
    </lineage>
</organism>
<protein>
    <submittedName>
        <fullName evidence="2">Uncharacterized protein</fullName>
    </submittedName>
</protein>
<dbReference type="AlphaFoldDB" id="A0AAV4MLE6"/>